<evidence type="ECO:0000313" key="3">
    <source>
        <dbReference type="EMBL" id="BCS20636.1"/>
    </source>
</evidence>
<sequence>MRMRIVLRPWPLFFRAYHSVKSTPIMSGNNKQLKGQNKPKPKSPPLTHFLCLPLVNSVSLPQLETSLASFKASIPPAFPSESEQREQQESALIPDAAIRPVGTLHLTLGVMSLPTSERLEEALQFFHSLDLAALLRTAADNAAQKRLRASTRNRDSTPIESTEKSENQQKMTNKSTGSTDQSLATGSADEPFQDESAKPQPFTISLESLHALPRARTATVLHAAPVDPTSRLYPFCEALRDKFLEAGFLQGEYKTEPKKTPQNQKSELQNTQQDESAQEQGGSTTATSTDKPAGEEPTLVDEMLTELAQKTAQQSTPLVAITPSQPPTSGRKGKPKARPLLLHATVVNTIYIRGRKRKLGVQGKKARNDRYTFDARDVLSHYKNFYSDSERTIPRSSDGVIPRRESEITDNGNDGPNRQDSPATKENADAQSGKGEPTLAQLPSNNDAKETGYPFVWARNFPIEAVCICEMGAKKLDPNADDSGMNARLGEKYTVVAEKSLNSGTIEQRTEGNSMAESNDGSVEEGGVKVSA</sequence>
<feature type="domain" description="A-kinase anchor protein 7-like phosphoesterase" evidence="2">
    <location>
        <begin position="47"/>
        <end position="386"/>
    </location>
</feature>
<feature type="region of interest" description="Disordered" evidence="1">
    <location>
        <begin position="254"/>
        <end position="295"/>
    </location>
</feature>
<keyword evidence="4" id="KW-1185">Reference proteome</keyword>
<feature type="region of interest" description="Disordered" evidence="1">
    <location>
        <begin position="503"/>
        <end position="532"/>
    </location>
</feature>
<name>A0A7R8AJ05_9EURO</name>
<dbReference type="GeneID" id="64970641"/>
<dbReference type="KEGG" id="apuu:APUU_21068A"/>
<dbReference type="RefSeq" id="XP_041552830.1">
    <property type="nucleotide sequence ID" value="XM_041699779.1"/>
</dbReference>
<dbReference type="PANTHER" id="PTHR13360">
    <property type="entry name" value="ACTIVATING SIGNAL COINTEGRATOR 1 COMPLEX SUBUNIT 1"/>
    <property type="match status" value="1"/>
</dbReference>
<protein>
    <recommendedName>
        <fullName evidence="2">A-kinase anchor protein 7-like phosphoesterase domain-containing protein</fullName>
    </recommendedName>
</protein>
<dbReference type="AlphaFoldDB" id="A0A7R8AJ05"/>
<dbReference type="PANTHER" id="PTHR13360:SF1">
    <property type="entry name" value="ACTIVATING SIGNAL COINTEGRATOR 1 COMPLEX SUBUNIT 1"/>
    <property type="match status" value="1"/>
</dbReference>
<dbReference type="Gene3D" id="3.90.1140.10">
    <property type="entry name" value="Cyclic phosphodiesterase"/>
    <property type="match status" value="1"/>
</dbReference>
<feature type="compositionally biased region" description="Polar residues" evidence="1">
    <location>
        <begin position="409"/>
        <end position="424"/>
    </location>
</feature>
<dbReference type="EMBL" id="AP024444">
    <property type="protein sequence ID" value="BCS20636.1"/>
    <property type="molecule type" value="Genomic_DNA"/>
</dbReference>
<dbReference type="InterPro" id="IPR009210">
    <property type="entry name" value="ASCC1"/>
</dbReference>
<accession>A0A7R8AJ05</accession>
<feature type="region of interest" description="Disordered" evidence="1">
    <location>
        <begin position="389"/>
        <end position="448"/>
    </location>
</feature>
<reference evidence="3" key="1">
    <citation type="submission" date="2021-01" db="EMBL/GenBank/DDBJ databases">
        <authorList>
            <consortium name="Aspergillus puulaauensis MK2 genome sequencing consortium"/>
            <person name="Kazuki M."/>
            <person name="Futagami T."/>
        </authorList>
    </citation>
    <scope>NUCLEOTIDE SEQUENCE</scope>
    <source>
        <strain evidence="3">MK2</strain>
    </source>
</reference>
<feature type="compositionally biased region" description="Polar residues" evidence="1">
    <location>
        <begin position="503"/>
        <end position="521"/>
    </location>
</feature>
<reference evidence="3" key="2">
    <citation type="submission" date="2021-02" db="EMBL/GenBank/DDBJ databases">
        <title>Aspergillus puulaauensis MK2 genome sequence.</title>
        <authorList>
            <person name="Futagami T."/>
            <person name="Mori K."/>
            <person name="Kadooka C."/>
            <person name="Tanaka T."/>
        </authorList>
    </citation>
    <scope>NUCLEOTIDE SEQUENCE</scope>
    <source>
        <strain evidence="3">MK2</strain>
    </source>
</reference>
<dbReference type="Pfam" id="PF10469">
    <property type="entry name" value="AKAP7_NLS"/>
    <property type="match status" value="1"/>
</dbReference>
<feature type="compositionally biased region" description="Basic and acidic residues" evidence="1">
    <location>
        <begin position="152"/>
        <end position="167"/>
    </location>
</feature>
<feature type="region of interest" description="Disordered" evidence="1">
    <location>
        <begin position="310"/>
        <end position="337"/>
    </location>
</feature>
<evidence type="ECO:0000313" key="4">
    <source>
        <dbReference type="Proteomes" id="UP000654913"/>
    </source>
</evidence>
<evidence type="ECO:0000259" key="2">
    <source>
        <dbReference type="Pfam" id="PF10469"/>
    </source>
</evidence>
<evidence type="ECO:0000256" key="1">
    <source>
        <dbReference type="SAM" id="MobiDB-lite"/>
    </source>
</evidence>
<dbReference type="GO" id="GO:0005634">
    <property type="term" value="C:nucleus"/>
    <property type="evidence" value="ECO:0007669"/>
    <property type="project" value="TreeGrafter"/>
</dbReference>
<dbReference type="GO" id="GO:0006307">
    <property type="term" value="P:DNA alkylation repair"/>
    <property type="evidence" value="ECO:0007669"/>
    <property type="project" value="InterPro"/>
</dbReference>
<feature type="region of interest" description="Disordered" evidence="1">
    <location>
        <begin position="145"/>
        <end position="198"/>
    </location>
</feature>
<feature type="compositionally biased region" description="Polar residues" evidence="1">
    <location>
        <begin position="260"/>
        <end position="290"/>
    </location>
</feature>
<dbReference type="OrthoDB" id="277832at2759"/>
<dbReference type="InterPro" id="IPR019510">
    <property type="entry name" value="AKAP7-like_phosphoesterase"/>
</dbReference>
<organism evidence="3 4">
    <name type="scientific">Aspergillus puulaauensis</name>
    <dbReference type="NCBI Taxonomy" id="1220207"/>
    <lineage>
        <taxon>Eukaryota</taxon>
        <taxon>Fungi</taxon>
        <taxon>Dikarya</taxon>
        <taxon>Ascomycota</taxon>
        <taxon>Pezizomycotina</taxon>
        <taxon>Eurotiomycetes</taxon>
        <taxon>Eurotiomycetidae</taxon>
        <taxon>Eurotiales</taxon>
        <taxon>Aspergillaceae</taxon>
        <taxon>Aspergillus</taxon>
    </lineage>
</organism>
<proteinExistence type="predicted"/>
<dbReference type="Proteomes" id="UP000654913">
    <property type="component" value="Chromosome 2"/>
</dbReference>
<feature type="compositionally biased region" description="Polar residues" evidence="1">
    <location>
        <begin position="168"/>
        <end position="185"/>
    </location>
</feature>
<dbReference type="GO" id="GO:0006355">
    <property type="term" value="P:regulation of DNA-templated transcription"/>
    <property type="evidence" value="ECO:0007669"/>
    <property type="project" value="TreeGrafter"/>
</dbReference>
<gene>
    <name evidence="3" type="ORF">APUU_21068A</name>
</gene>